<sequence length="356" mass="39375">MWEAVMDTEAVPKLVGVEPVPGEAAASFVRRLAHLNELSVAEVLREAGAHRPPGELDPWVQEVFLGEQAAARLAVMAWRTPQELCRALPTLAAGATGRVRRQSVRVEPWPGQWTPLEPCAGCMARHNDLVTPVVLAGGDPWQVCVRHGRWLRSTADGGPSQVLLSGLEEVVRAHRRRVRLQQRVGPYARALLADALQVAAAWWQGRQMGSETLWAGREAVLGMGRQRWAVPLVVYPEAVIVAEAMAVYERQRHWGREFAGGAPGWVSKRWIAFVGERLGMPGPMEHGGYRMLRQWTLQHRITTPVVDRLAQPAPPPGYRAGHLPVMDPHHGLPERGALEDASCLDWRLGRPVTALE</sequence>
<evidence type="ECO:0008006" key="3">
    <source>
        <dbReference type="Google" id="ProtNLM"/>
    </source>
</evidence>
<organism evidence="1 2">
    <name type="scientific">Streptomyces lacrimifluminis</name>
    <dbReference type="NCBI Taxonomy" id="1500077"/>
    <lineage>
        <taxon>Bacteria</taxon>
        <taxon>Bacillati</taxon>
        <taxon>Actinomycetota</taxon>
        <taxon>Actinomycetes</taxon>
        <taxon>Kitasatosporales</taxon>
        <taxon>Streptomycetaceae</taxon>
        <taxon>Streptomyces</taxon>
    </lineage>
</organism>
<evidence type="ECO:0000313" key="2">
    <source>
        <dbReference type="Proteomes" id="UP000625682"/>
    </source>
</evidence>
<proteinExistence type="predicted"/>
<name>A0A917ULT9_9ACTN</name>
<keyword evidence="2" id="KW-1185">Reference proteome</keyword>
<comment type="caution">
    <text evidence="1">The sequence shown here is derived from an EMBL/GenBank/DDBJ whole genome shotgun (WGS) entry which is preliminary data.</text>
</comment>
<gene>
    <name evidence="1" type="ORF">GCM10012282_74900</name>
</gene>
<dbReference type="Proteomes" id="UP000625682">
    <property type="component" value="Unassembled WGS sequence"/>
</dbReference>
<protein>
    <recommendedName>
        <fullName evidence="3">TniQ protein</fullName>
    </recommendedName>
</protein>
<dbReference type="AlphaFoldDB" id="A0A917ULT9"/>
<dbReference type="EMBL" id="BMMU01000044">
    <property type="protein sequence ID" value="GGJ66960.1"/>
    <property type="molecule type" value="Genomic_DNA"/>
</dbReference>
<accession>A0A917ULT9</accession>
<evidence type="ECO:0000313" key="1">
    <source>
        <dbReference type="EMBL" id="GGJ66960.1"/>
    </source>
</evidence>
<reference evidence="1" key="1">
    <citation type="journal article" date="2014" name="Int. J. Syst. Evol. Microbiol.">
        <title>Complete genome sequence of Corynebacterium casei LMG S-19264T (=DSM 44701T), isolated from a smear-ripened cheese.</title>
        <authorList>
            <consortium name="US DOE Joint Genome Institute (JGI-PGF)"/>
            <person name="Walter F."/>
            <person name="Albersmeier A."/>
            <person name="Kalinowski J."/>
            <person name="Ruckert C."/>
        </authorList>
    </citation>
    <scope>NUCLEOTIDE SEQUENCE</scope>
    <source>
        <strain evidence="1">CGMCC 4.7272</strain>
    </source>
</reference>
<reference evidence="1" key="2">
    <citation type="submission" date="2020-09" db="EMBL/GenBank/DDBJ databases">
        <authorList>
            <person name="Sun Q."/>
            <person name="Zhou Y."/>
        </authorList>
    </citation>
    <scope>NUCLEOTIDE SEQUENCE</scope>
    <source>
        <strain evidence="1">CGMCC 4.7272</strain>
    </source>
</reference>